<feature type="transmembrane region" description="Helical" evidence="11">
    <location>
        <begin position="163"/>
        <end position="182"/>
    </location>
</feature>
<evidence type="ECO:0000256" key="11">
    <source>
        <dbReference type="SAM" id="Phobius"/>
    </source>
</evidence>
<keyword evidence="14" id="KW-1185">Reference proteome</keyword>
<comment type="subcellular location">
    <subcellularLocation>
        <location evidence="1">Cell membrane</location>
        <topology evidence="1">Multi-pass membrane protein</topology>
    </subcellularLocation>
</comment>
<protein>
    <recommendedName>
        <fullName evidence="12">G-protein coupled receptors family 1 profile domain-containing protein</fullName>
    </recommendedName>
</protein>
<dbReference type="PRINTS" id="PR00237">
    <property type="entry name" value="GPCRRHODOPSN"/>
</dbReference>
<evidence type="ECO:0000256" key="6">
    <source>
        <dbReference type="ARBA" id="ARBA00023040"/>
    </source>
</evidence>
<keyword evidence="6" id="KW-0297">G-protein coupled receptor</keyword>
<dbReference type="InterPro" id="IPR050569">
    <property type="entry name" value="TAAR"/>
</dbReference>
<comment type="caution">
    <text evidence="13">The sequence shown here is derived from an EMBL/GenBank/DDBJ whole genome shotgun (WGS) entry which is preliminary data.</text>
</comment>
<dbReference type="AlphaFoldDB" id="A0A8S1C8N4"/>
<evidence type="ECO:0000256" key="5">
    <source>
        <dbReference type="ARBA" id="ARBA00022989"/>
    </source>
</evidence>
<keyword evidence="5 11" id="KW-1133">Transmembrane helix</keyword>
<accession>A0A8S1C8N4</accession>
<evidence type="ECO:0000256" key="3">
    <source>
        <dbReference type="ARBA" id="ARBA00022475"/>
    </source>
</evidence>
<dbReference type="OrthoDB" id="9894375at2759"/>
<evidence type="ECO:0000313" key="13">
    <source>
        <dbReference type="EMBL" id="CAB3365140.1"/>
    </source>
</evidence>
<organism evidence="13 14">
    <name type="scientific">Cloeon dipterum</name>
    <dbReference type="NCBI Taxonomy" id="197152"/>
    <lineage>
        <taxon>Eukaryota</taxon>
        <taxon>Metazoa</taxon>
        <taxon>Ecdysozoa</taxon>
        <taxon>Arthropoda</taxon>
        <taxon>Hexapoda</taxon>
        <taxon>Insecta</taxon>
        <taxon>Pterygota</taxon>
        <taxon>Palaeoptera</taxon>
        <taxon>Ephemeroptera</taxon>
        <taxon>Pisciforma</taxon>
        <taxon>Baetidae</taxon>
        <taxon>Cloeon</taxon>
    </lineage>
</organism>
<evidence type="ECO:0000256" key="10">
    <source>
        <dbReference type="SAM" id="MobiDB-lite"/>
    </source>
</evidence>
<evidence type="ECO:0000256" key="8">
    <source>
        <dbReference type="ARBA" id="ARBA00023170"/>
    </source>
</evidence>
<evidence type="ECO:0000256" key="9">
    <source>
        <dbReference type="ARBA" id="ARBA00023224"/>
    </source>
</evidence>
<dbReference type="InterPro" id="IPR000276">
    <property type="entry name" value="GPCR_Rhodpsn"/>
</dbReference>
<dbReference type="PANTHER" id="PTHR24249:SF418">
    <property type="entry name" value="G-PROTEIN COUPLED RECEPTORS FAMILY 1 PROFILE DOMAIN-CONTAINING PROTEIN"/>
    <property type="match status" value="1"/>
</dbReference>
<keyword evidence="8" id="KW-0675">Receptor</keyword>
<name>A0A8S1C8N4_9INSE</name>
<dbReference type="PROSITE" id="PS50262">
    <property type="entry name" value="G_PROTEIN_RECEP_F1_2"/>
    <property type="match status" value="1"/>
</dbReference>
<dbReference type="SUPFAM" id="SSF81321">
    <property type="entry name" value="Family A G protein-coupled receptor-like"/>
    <property type="match status" value="1"/>
</dbReference>
<feature type="region of interest" description="Disordered" evidence="10">
    <location>
        <begin position="336"/>
        <end position="358"/>
    </location>
</feature>
<feature type="domain" description="G-protein coupled receptors family 1 profile" evidence="12">
    <location>
        <begin position="57"/>
        <end position="316"/>
    </location>
</feature>
<dbReference type="GO" id="GO:0005886">
    <property type="term" value="C:plasma membrane"/>
    <property type="evidence" value="ECO:0007669"/>
    <property type="project" value="UniProtKB-SubCell"/>
</dbReference>
<dbReference type="Proteomes" id="UP000494165">
    <property type="component" value="Unassembled WGS sequence"/>
</dbReference>
<dbReference type="Gene3D" id="1.20.1070.10">
    <property type="entry name" value="Rhodopsin 7-helix transmembrane proteins"/>
    <property type="match status" value="1"/>
</dbReference>
<dbReference type="EMBL" id="CADEPI010000019">
    <property type="protein sequence ID" value="CAB3365140.1"/>
    <property type="molecule type" value="Genomic_DNA"/>
</dbReference>
<evidence type="ECO:0000313" key="14">
    <source>
        <dbReference type="Proteomes" id="UP000494165"/>
    </source>
</evidence>
<feature type="transmembrane region" description="Helical" evidence="11">
    <location>
        <begin position="207"/>
        <end position="231"/>
    </location>
</feature>
<feature type="transmembrane region" description="Helical" evidence="11">
    <location>
        <begin position="119"/>
        <end position="142"/>
    </location>
</feature>
<keyword evidence="4 11" id="KW-0812">Transmembrane</keyword>
<sequence length="409" mass="45408">MAEEANASGDPLTVNTTWPDDAHNSKSEANISEAFIQTFYLYTIPPMLFLCLVTFIVNSVIVASSRWIRRPLSPTISISISLAMADAYASLVVAVGLVINSLLPVGFRVSLGDSVICYALALEAFRLGGIISSIAHLTALAVNHYIGILRPLHYASTMTPRTTSVVILLLWVLPIAFFFIYFSSMPDMGFRSPHCAYTFILYKKFRYVVFSMFFTPLLIMGAIYCHIFIIVRRHQASRRRFQNSNQLARSVKAVKTTVMIMGTYVVGWMPAVLVFCLVCADCVYHFDTASRITMLYIYTTINFLYILKTLVDPIIYAARMHEIKLALRKMRQSACGGADSDSTRPSSELSQQRVSTYASRRAPERIALATNGSFGSTKLAPSSSCRATTIVPSKSTFRSTTDDNNSSIV</sequence>
<reference evidence="13 14" key="1">
    <citation type="submission" date="2020-04" db="EMBL/GenBank/DDBJ databases">
        <authorList>
            <person name="Alioto T."/>
            <person name="Alioto T."/>
            <person name="Gomez Garrido J."/>
        </authorList>
    </citation>
    <scope>NUCLEOTIDE SEQUENCE [LARGE SCALE GENOMIC DNA]</scope>
</reference>
<evidence type="ECO:0000256" key="7">
    <source>
        <dbReference type="ARBA" id="ARBA00023136"/>
    </source>
</evidence>
<proteinExistence type="inferred from homology"/>
<gene>
    <name evidence="13" type="ORF">CLODIP_2_CD06760</name>
</gene>
<dbReference type="PANTHER" id="PTHR24249">
    <property type="entry name" value="HISTAMINE RECEPTOR-RELATED G-PROTEIN COUPLED RECEPTOR"/>
    <property type="match status" value="1"/>
</dbReference>
<dbReference type="Pfam" id="PF00001">
    <property type="entry name" value="7tm_1"/>
    <property type="match status" value="1"/>
</dbReference>
<keyword evidence="3" id="KW-1003">Cell membrane</keyword>
<dbReference type="CDD" id="cd00637">
    <property type="entry name" value="7tm_classA_rhodopsin-like"/>
    <property type="match status" value="1"/>
</dbReference>
<feature type="transmembrane region" description="Helical" evidence="11">
    <location>
        <begin position="39"/>
        <end position="63"/>
    </location>
</feature>
<evidence type="ECO:0000259" key="12">
    <source>
        <dbReference type="PROSITE" id="PS50262"/>
    </source>
</evidence>
<comment type="similarity">
    <text evidence="2">Belongs to the G-protein coupled receptor 1 family.</text>
</comment>
<feature type="compositionally biased region" description="Polar residues" evidence="10">
    <location>
        <begin position="343"/>
        <end position="358"/>
    </location>
</feature>
<dbReference type="InterPro" id="IPR017452">
    <property type="entry name" value="GPCR_Rhodpsn_7TM"/>
</dbReference>
<keyword evidence="7 11" id="KW-0472">Membrane</keyword>
<feature type="transmembrane region" description="Helical" evidence="11">
    <location>
        <begin position="292"/>
        <end position="311"/>
    </location>
</feature>
<evidence type="ECO:0000256" key="4">
    <source>
        <dbReference type="ARBA" id="ARBA00022692"/>
    </source>
</evidence>
<evidence type="ECO:0000256" key="1">
    <source>
        <dbReference type="ARBA" id="ARBA00004651"/>
    </source>
</evidence>
<keyword evidence="9" id="KW-0807">Transducer</keyword>
<feature type="transmembrane region" description="Helical" evidence="11">
    <location>
        <begin position="265"/>
        <end position="286"/>
    </location>
</feature>
<evidence type="ECO:0000256" key="2">
    <source>
        <dbReference type="ARBA" id="ARBA00010663"/>
    </source>
</evidence>
<dbReference type="GO" id="GO:0004930">
    <property type="term" value="F:G protein-coupled receptor activity"/>
    <property type="evidence" value="ECO:0007669"/>
    <property type="project" value="UniProtKB-KW"/>
</dbReference>